<dbReference type="GO" id="GO:0046872">
    <property type="term" value="F:metal ion binding"/>
    <property type="evidence" value="ECO:0007669"/>
    <property type="project" value="InterPro"/>
</dbReference>
<keyword evidence="3 4" id="KW-0067">ATP-binding</keyword>
<accession>A0A9W7Q3B7</accession>
<dbReference type="PANTHER" id="PTHR43585:SF2">
    <property type="entry name" value="ATP-GRASP ENZYME FSQD"/>
    <property type="match status" value="1"/>
</dbReference>
<evidence type="ECO:0000256" key="3">
    <source>
        <dbReference type="ARBA" id="ARBA00022840"/>
    </source>
</evidence>
<comment type="caution">
    <text evidence="6">The sequence shown here is derived from an EMBL/GenBank/DDBJ whole genome shotgun (WGS) entry which is preliminary data.</text>
</comment>
<dbReference type="GO" id="GO:0005524">
    <property type="term" value="F:ATP binding"/>
    <property type="evidence" value="ECO:0007669"/>
    <property type="project" value="UniProtKB-UniRule"/>
</dbReference>
<dbReference type="SUPFAM" id="SSF56059">
    <property type="entry name" value="Glutathione synthetase ATP-binding domain-like"/>
    <property type="match status" value="1"/>
</dbReference>
<dbReference type="GO" id="GO:0016874">
    <property type="term" value="F:ligase activity"/>
    <property type="evidence" value="ECO:0007669"/>
    <property type="project" value="UniProtKB-KW"/>
</dbReference>
<dbReference type="PROSITE" id="PS50975">
    <property type="entry name" value="ATP_GRASP"/>
    <property type="match status" value="1"/>
</dbReference>
<gene>
    <name evidence="6" type="ORF">DX932_20040</name>
</gene>
<evidence type="ECO:0000313" key="6">
    <source>
        <dbReference type="EMBL" id="KAA6460493.1"/>
    </source>
</evidence>
<evidence type="ECO:0000256" key="1">
    <source>
        <dbReference type="ARBA" id="ARBA00022598"/>
    </source>
</evidence>
<evidence type="ECO:0000259" key="5">
    <source>
        <dbReference type="PROSITE" id="PS50975"/>
    </source>
</evidence>
<dbReference type="RefSeq" id="WP_151548348.1">
    <property type="nucleotide sequence ID" value="NZ_QSMZ01000018.1"/>
</dbReference>
<proteinExistence type="predicted"/>
<dbReference type="Proteomes" id="UP000323321">
    <property type="component" value="Unassembled WGS sequence"/>
</dbReference>
<evidence type="ECO:0000313" key="7">
    <source>
        <dbReference type="Proteomes" id="UP000323321"/>
    </source>
</evidence>
<sequence length="413" mass="47252">MEKCFVIMGYNNTRINDVKIIREVAFNNFDAKVVLFKEEITNQDKEVADYYMQLDLLSNNTDVAIRFLESNNLEVIGVLPFSDKGVPIGAKIAEKLNLFHDASGMQAEACIDKEVFRKLEEKFNAPDWYKKVGYKKVYNREEAENVLLRYGKMFMKPAAEGNSRGCMEIHSKEHLSEWCDRFGVYFKDGVLCEELIDGEQEYSYDSLGNLEWITEKSTTEGLFKGEYNHISPAPLSKDLYDRLIEAGRIVKNIVGSNNGANHHEFFINKDGSISCVEPNRRPAGGKVFSFGNVLYRNAIENVWVRWLEIMSGKEITDTDVKMEKDVVGFRFVRSFKNKTIDASNELSELESFINKNFHNKIMEYNLTVSVGDKVTKDIITNADFIGGILLKDSSYEEVLVNLDSIENKINELI</sequence>
<dbReference type="InterPro" id="IPR052032">
    <property type="entry name" value="ATP-dep_AA_Ligase"/>
</dbReference>
<reference evidence="6 7" key="1">
    <citation type="submission" date="2018-08" db="EMBL/GenBank/DDBJ databases">
        <title>Bacillus phenotypic plasticity.</title>
        <authorList>
            <person name="Hurtado E."/>
        </authorList>
    </citation>
    <scope>NUCLEOTIDE SEQUENCE [LARGE SCALE GENOMIC DNA]</scope>
    <source>
        <strain evidence="6 7">111b</strain>
    </source>
</reference>
<evidence type="ECO:0000256" key="4">
    <source>
        <dbReference type="PROSITE-ProRule" id="PRU00409"/>
    </source>
</evidence>
<organism evidence="6 7">
    <name type="scientific">Bacillus cereus</name>
    <dbReference type="NCBI Taxonomy" id="1396"/>
    <lineage>
        <taxon>Bacteria</taxon>
        <taxon>Bacillati</taxon>
        <taxon>Bacillota</taxon>
        <taxon>Bacilli</taxon>
        <taxon>Bacillales</taxon>
        <taxon>Bacillaceae</taxon>
        <taxon>Bacillus</taxon>
        <taxon>Bacillus cereus group</taxon>
    </lineage>
</organism>
<name>A0A9W7Q3B7_BACCE</name>
<dbReference type="Gene3D" id="3.30.470.20">
    <property type="entry name" value="ATP-grasp fold, B domain"/>
    <property type="match status" value="1"/>
</dbReference>
<keyword evidence="1" id="KW-0436">Ligase</keyword>
<feature type="domain" description="ATP-grasp" evidence="5">
    <location>
        <begin position="121"/>
        <end position="308"/>
    </location>
</feature>
<protein>
    <recommendedName>
        <fullName evidence="5">ATP-grasp domain-containing protein</fullName>
    </recommendedName>
</protein>
<evidence type="ECO:0000256" key="2">
    <source>
        <dbReference type="ARBA" id="ARBA00022741"/>
    </source>
</evidence>
<dbReference type="PANTHER" id="PTHR43585">
    <property type="entry name" value="FUMIPYRROLE BIOSYNTHESIS PROTEIN C"/>
    <property type="match status" value="1"/>
</dbReference>
<dbReference type="EMBL" id="QSMZ01000018">
    <property type="protein sequence ID" value="KAA6460493.1"/>
    <property type="molecule type" value="Genomic_DNA"/>
</dbReference>
<keyword evidence="2 4" id="KW-0547">Nucleotide-binding</keyword>
<dbReference type="InterPro" id="IPR011761">
    <property type="entry name" value="ATP-grasp"/>
</dbReference>
<dbReference type="AlphaFoldDB" id="A0A9W7Q3B7"/>